<sequence length="276" mass="31362">RIMINESSNASNLFPTNGGNYLTDLKFHKFQNIYGQISTIKINWQLYQTNIDNASDKQIEILINQKHNYPKLQDALKLMKAGDENKLFLNIIIEDNNANNYAHVLIAHRKVGKCRDICLYQIKQSKAFNMVGVVACTAITSVAYSTSPWYAVAAILTKLALDFQISQADTRIIHVLKTLEETNIIRITSDEIILNGYEPASDDKTQSDKCITKATVKSNCISFNNAQPMRRTQAKNKEQHPCEKLEEQLKSLEEKHQYGAPLKKKKQFCDCSCVVQ</sequence>
<protein>
    <submittedName>
        <fullName evidence="1">Uncharacterized protein</fullName>
    </submittedName>
</protein>
<dbReference type="Proteomes" id="UP000681722">
    <property type="component" value="Unassembled WGS sequence"/>
</dbReference>
<dbReference type="OrthoDB" id="10041799at2759"/>
<evidence type="ECO:0000313" key="2">
    <source>
        <dbReference type="EMBL" id="CAF3916451.1"/>
    </source>
</evidence>
<evidence type="ECO:0000313" key="3">
    <source>
        <dbReference type="Proteomes" id="UP000663829"/>
    </source>
</evidence>
<organism evidence="1 3">
    <name type="scientific">Didymodactylos carnosus</name>
    <dbReference type="NCBI Taxonomy" id="1234261"/>
    <lineage>
        <taxon>Eukaryota</taxon>
        <taxon>Metazoa</taxon>
        <taxon>Spiralia</taxon>
        <taxon>Gnathifera</taxon>
        <taxon>Rotifera</taxon>
        <taxon>Eurotatoria</taxon>
        <taxon>Bdelloidea</taxon>
        <taxon>Philodinida</taxon>
        <taxon>Philodinidae</taxon>
        <taxon>Didymodactylos</taxon>
    </lineage>
</organism>
<dbReference type="AlphaFoldDB" id="A0A814T0D9"/>
<dbReference type="EMBL" id="CAJOBC010006950">
    <property type="protein sequence ID" value="CAF3916451.1"/>
    <property type="molecule type" value="Genomic_DNA"/>
</dbReference>
<accession>A0A814T0D9</accession>
<feature type="non-terminal residue" evidence="1">
    <location>
        <position position="1"/>
    </location>
</feature>
<comment type="caution">
    <text evidence="1">The sequence shown here is derived from an EMBL/GenBank/DDBJ whole genome shotgun (WGS) entry which is preliminary data.</text>
</comment>
<dbReference type="Proteomes" id="UP000663829">
    <property type="component" value="Unassembled WGS sequence"/>
</dbReference>
<reference evidence="1" key="1">
    <citation type="submission" date="2021-02" db="EMBL/GenBank/DDBJ databases">
        <authorList>
            <person name="Nowell W R."/>
        </authorList>
    </citation>
    <scope>NUCLEOTIDE SEQUENCE</scope>
</reference>
<name>A0A814T0D9_9BILA</name>
<proteinExistence type="predicted"/>
<keyword evidence="3" id="KW-1185">Reference proteome</keyword>
<evidence type="ECO:0000313" key="1">
    <source>
        <dbReference type="EMBL" id="CAF1152944.1"/>
    </source>
</evidence>
<gene>
    <name evidence="1" type="ORF">GPM918_LOCUS21278</name>
    <name evidence="2" type="ORF">SRO942_LOCUS21275</name>
</gene>
<dbReference type="EMBL" id="CAJNOQ010006950">
    <property type="protein sequence ID" value="CAF1152944.1"/>
    <property type="molecule type" value="Genomic_DNA"/>
</dbReference>